<dbReference type="EMBL" id="IACK01173860">
    <property type="protein sequence ID" value="LAA95078.1"/>
    <property type="molecule type" value="Transcribed_RNA"/>
</dbReference>
<accession>A0A2D4JF17</accession>
<protein>
    <submittedName>
        <fullName evidence="2">Uncharacterized protein</fullName>
    </submittedName>
</protein>
<evidence type="ECO:0000256" key="1">
    <source>
        <dbReference type="SAM" id="MobiDB-lite"/>
    </source>
</evidence>
<reference evidence="2" key="1">
    <citation type="submission" date="2017-07" db="EMBL/GenBank/DDBJ databases">
        <authorList>
            <person name="Mikheyev A."/>
            <person name="Grau M."/>
        </authorList>
    </citation>
    <scope>NUCLEOTIDE SEQUENCE</scope>
    <source>
        <tissue evidence="2">Venom_gland</tissue>
    </source>
</reference>
<name>A0A2D4JF17_MICLE</name>
<feature type="region of interest" description="Disordered" evidence="1">
    <location>
        <begin position="1"/>
        <end position="31"/>
    </location>
</feature>
<evidence type="ECO:0000313" key="2">
    <source>
        <dbReference type="EMBL" id="LAA95078.1"/>
    </source>
</evidence>
<dbReference type="AlphaFoldDB" id="A0A2D4JF17"/>
<proteinExistence type="predicted"/>
<sequence length="197" mass="21599">MPGTQSVALPGMRDFQGRQMKAQDRERKRRKEGTACLSYGHYFLGKSKHLQRRNKRCVQRAAQNPSLSLQGLRSAGSLPGLAFQLPQPVCSPKQLWTQCWESQPRASQKQTRLCSGMQPPAHITKGAIGRHEYTHARTHTHTHTHSLALLVWKLPPSGLPGSQSLPAQPLKDTDGARMVHLSAGGLCRAGAAYLGAP</sequence>
<reference evidence="2" key="2">
    <citation type="submission" date="2017-11" db="EMBL/GenBank/DDBJ databases">
        <title>Coralsnake Venomics: Analyses of Venom Gland Transcriptomes and Proteomes of Six Brazilian Taxa.</title>
        <authorList>
            <person name="Aird S.D."/>
            <person name="Jorge da Silva N."/>
            <person name="Qiu L."/>
            <person name="Villar-Briones A."/>
            <person name="Aparecida-Saddi V."/>
            <person name="Campos-Telles M.P."/>
            <person name="Grau M."/>
            <person name="Mikheyev A.S."/>
        </authorList>
    </citation>
    <scope>NUCLEOTIDE SEQUENCE</scope>
    <source>
        <tissue evidence="2">Venom_gland</tissue>
    </source>
</reference>
<organism evidence="2">
    <name type="scientific">Micrurus lemniscatus lemniscatus</name>
    <dbReference type="NCBI Taxonomy" id="129467"/>
    <lineage>
        <taxon>Eukaryota</taxon>
        <taxon>Metazoa</taxon>
        <taxon>Chordata</taxon>
        <taxon>Craniata</taxon>
        <taxon>Vertebrata</taxon>
        <taxon>Euteleostomi</taxon>
        <taxon>Lepidosauria</taxon>
        <taxon>Squamata</taxon>
        <taxon>Bifurcata</taxon>
        <taxon>Unidentata</taxon>
        <taxon>Episquamata</taxon>
        <taxon>Toxicofera</taxon>
        <taxon>Serpentes</taxon>
        <taxon>Colubroidea</taxon>
        <taxon>Elapidae</taxon>
        <taxon>Elapinae</taxon>
        <taxon>Micrurus</taxon>
    </lineage>
</organism>